<dbReference type="PANTHER" id="PTHR39337:SF1">
    <property type="entry name" value="BLR5642 PROTEIN"/>
    <property type="match status" value="1"/>
</dbReference>
<organism evidence="1">
    <name type="scientific">Candidatus Caldatribacterium saccharofermentans</name>
    <dbReference type="NCBI Taxonomy" id="1454753"/>
    <lineage>
        <taxon>Bacteria</taxon>
        <taxon>Pseudomonadati</taxon>
        <taxon>Atribacterota</taxon>
        <taxon>Atribacteria</taxon>
        <taxon>Atribacterales</taxon>
        <taxon>Candidatus Caldatribacteriaceae</taxon>
        <taxon>Candidatus Caldatribacterium</taxon>
    </lineage>
</organism>
<gene>
    <name evidence="1" type="ORF">ENW11_10435</name>
</gene>
<dbReference type="PANTHER" id="PTHR39337">
    <property type="entry name" value="BLR5642 PROTEIN"/>
    <property type="match status" value="1"/>
</dbReference>
<evidence type="ECO:0000313" key="1">
    <source>
        <dbReference type="EMBL" id="HGY40207.1"/>
    </source>
</evidence>
<name>A0A7V4THZ5_9BACT</name>
<protein>
    <submittedName>
        <fullName evidence="1">DUF488 domain-containing protein</fullName>
    </submittedName>
</protein>
<proteinExistence type="predicted"/>
<sequence length="145" mass="16992">MRVYSIGSGGKSAREFFGKLEEAGIKRVIDVRLHNASQLAGFTKREDLQFFLERMLCAEYRHEPLFAPTREMLRKYRTGQYSWEDYEKEFLALLRERAVEQRFSPDLFALPTVLLCSEASPTHCHRRLVLEYLQGHWGGLEIVHL</sequence>
<comment type="caution">
    <text evidence="1">The sequence shown here is derived from an EMBL/GenBank/DDBJ whole genome shotgun (WGS) entry which is preliminary data.</text>
</comment>
<dbReference type="EMBL" id="DTIY01000079">
    <property type="protein sequence ID" value="HGY40207.1"/>
    <property type="molecule type" value="Genomic_DNA"/>
</dbReference>
<dbReference type="Pfam" id="PF04343">
    <property type="entry name" value="DUF488"/>
    <property type="match status" value="1"/>
</dbReference>
<accession>A0A7V4THZ5</accession>
<dbReference type="AlphaFoldDB" id="A0A7V4THZ5"/>
<reference evidence="1" key="1">
    <citation type="journal article" date="2020" name="mSystems">
        <title>Genome- and Community-Level Interaction Insights into Carbon Utilization and Element Cycling Functions of Hydrothermarchaeota in Hydrothermal Sediment.</title>
        <authorList>
            <person name="Zhou Z."/>
            <person name="Liu Y."/>
            <person name="Xu W."/>
            <person name="Pan J."/>
            <person name="Luo Z.H."/>
            <person name="Li M."/>
        </authorList>
    </citation>
    <scope>NUCLEOTIDE SEQUENCE [LARGE SCALE GENOMIC DNA]</scope>
    <source>
        <strain evidence="1">SpSt-82</strain>
    </source>
</reference>
<dbReference type="InterPro" id="IPR007438">
    <property type="entry name" value="DUF488"/>
</dbReference>